<comment type="caution">
    <text evidence="1">The sequence shown here is derived from an EMBL/GenBank/DDBJ whole genome shotgun (WGS) entry which is preliminary data.</text>
</comment>
<gene>
    <name evidence="1" type="ORF">LCGC14_1917320</name>
</gene>
<dbReference type="EMBL" id="LAZR01020361">
    <property type="protein sequence ID" value="KKL89177.1"/>
    <property type="molecule type" value="Genomic_DNA"/>
</dbReference>
<proteinExistence type="predicted"/>
<name>A0A0F9IPK8_9ZZZZ</name>
<dbReference type="AlphaFoldDB" id="A0A0F9IPK8"/>
<accession>A0A0F9IPK8</accession>
<evidence type="ECO:0000313" key="1">
    <source>
        <dbReference type="EMBL" id="KKL89177.1"/>
    </source>
</evidence>
<protein>
    <submittedName>
        <fullName evidence="1">Uncharacterized protein</fullName>
    </submittedName>
</protein>
<organism evidence="1">
    <name type="scientific">marine sediment metagenome</name>
    <dbReference type="NCBI Taxonomy" id="412755"/>
    <lineage>
        <taxon>unclassified sequences</taxon>
        <taxon>metagenomes</taxon>
        <taxon>ecological metagenomes</taxon>
    </lineage>
</organism>
<sequence length="269" mass="31419">MSLKLIKIVYTNRNPEYPLIRGYHFVDVVRNNNREFITYGRHSCREYIVGYLRKGRTIFHSKIVGEVEIMSKGQPHDKLIKFLNDEIVPEYKLTTKIREGVPWIITTFKLDDFSAPKISLIYLILDRLYLTSGLTGDITFEKLITVILEGLLHNNSYVDPAFTTSSPTFTEAFSAAGLYFLSKGLMSLNIIHRHNGIATYTAYRLLNSLFKTKHKKLAKEFFKFIDIYKLDAKQLRIYRGRQYGTEGSHIYNWKNAEEWLAKLKKDKEE</sequence>
<reference evidence="1" key="1">
    <citation type="journal article" date="2015" name="Nature">
        <title>Complex archaea that bridge the gap between prokaryotes and eukaryotes.</title>
        <authorList>
            <person name="Spang A."/>
            <person name="Saw J.H."/>
            <person name="Jorgensen S.L."/>
            <person name="Zaremba-Niedzwiedzka K."/>
            <person name="Martijn J."/>
            <person name="Lind A.E."/>
            <person name="van Eijk R."/>
            <person name="Schleper C."/>
            <person name="Guy L."/>
            <person name="Ettema T.J."/>
        </authorList>
    </citation>
    <scope>NUCLEOTIDE SEQUENCE</scope>
</reference>